<evidence type="ECO:0000313" key="5">
    <source>
        <dbReference type="EMBL" id="PLR84399.1"/>
    </source>
</evidence>
<gene>
    <name evidence="5" type="ORF">CU635_06505</name>
    <name evidence="6" type="ORF">CVD25_02290</name>
</gene>
<dbReference type="Pfam" id="PF00293">
    <property type="entry name" value="NUDIX"/>
    <property type="match status" value="1"/>
</dbReference>
<proteinExistence type="inferred from homology"/>
<dbReference type="SUPFAM" id="SSF55811">
    <property type="entry name" value="Nudix"/>
    <property type="match status" value="1"/>
</dbReference>
<dbReference type="PROSITE" id="PS00893">
    <property type="entry name" value="NUDIX_BOX"/>
    <property type="match status" value="1"/>
</dbReference>
<keyword evidence="8" id="KW-1185">Reference proteome</keyword>
<dbReference type="Proteomes" id="UP000234951">
    <property type="component" value="Unassembled WGS sequence"/>
</dbReference>
<dbReference type="GO" id="GO:0016787">
    <property type="term" value="F:hydrolase activity"/>
    <property type="evidence" value="ECO:0007669"/>
    <property type="project" value="UniProtKB-KW"/>
</dbReference>
<comment type="similarity">
    <text evidence="3">Belongs to the Nudix hydrolase family.</text>
</comment>
<dbReference type="RefSeq" id="WP_101576365.1">
    <property type="nucleotide sequence ID" value="NZ_PGVA01000013.1"/>
</dbReference>
<reference evidence="5 7" key="1">
    <citation type="submission" date="2017-11" db="EMBL/GenBank/DDBJ databases">
        <title>Comparitive Functional Genomics of Dry Heat Resistant strains isolated from the Viking Spacecraft.</title>
        <authorList>
            <person name="Seuylemezian A."/>
            <person name="Cooper K."/>
            <person name="Vaishampayan P."/>
        </authorList>
    </citation>
    <scope>NUCLEOTIDE SEQUENCE [LARGE SCALE GENOMIC DNA]</scope>
    <source>
        <strain evidence="5 7">M4.6</strain>
    </source>
</reference>
<dbReference type="AlphaFoldDB" id="A0A2N5GP96"/>
<dbReference type="InterPro" id="IPR020084">
    <property type="entry name" value="NUDIX_hydrolase_CS"/>
</dbReference>
<organism evidence="5 7">
    <name type="scientific">Bacillus canaveralius</name>
    <dbReference type="NCBI Taxonomy" id="1403243"/>
    <lineage>
        <taxon>Bacteria</taxon>
        <taxon>Bacillati</taxon>
        <taxon>Bacillota</taxon>
        <taxon>Bacilli</taxon>
        <taxon>Bacillales</taxon>
        <taxon>Bacillaceae</taxon>
        <taxon>Bacillus</taxon>
    </lineage>
</organism>
<comment type="caution">
    <text evidence="5">The sequence shown here is derived from an EMBL/GenBank/DDBJ whole genome shotgun (WGS) entry which is preliminary data.</text>
</comment>
<dbReference type="InterPro" id="IPR000086">
    <property type="entry name" value="NUDIX_hydrolase_dom"/>
</dbReference>
<sequence>MERIDEIHPGIAVIILDEENRVLLQKRADVGLWGIPSGHVEPGETVTEAAVREVQEETNLQISIKKLIGVYSDPASQVFQYPDGKNVHFVTTCFLAEIVGGKLQCNSPESLAVQFFHKDALPADLIKMHPRWLDDALANVESSFIR</sequence>
<evidence type="ECO:0000313" key="8">
    <source>
        <dbReference type="Proteomes" id="UP000235114"/>
    </source>
</evidence>
<protein>
    <submittedName>
        <fullName evidence="5">DNA mismatch repair protein MutT</fullName>
    </submittedName>
</protein>
<dbReference type="InterPro" id="IPR015797">
    <property type="entry name" value="NUDIX_hydrolase-like_dom_sf"/>
</dbReference>
<dbReference type="Gene3D" id="3.90.79.10">
    <property type="entry name" value="Nucleoside Triphosphate Pyrophosphohydrolase"/>
    <property type="match status" value="1"/>
</dbReference>
<evidence type="ECO:0000259" key="4">
    <source>
        <dbReference type="PROSITE" id="PS51462"/>
    </source>
</evidence>
<dbReference type="PRINTS" id="PR00502">
    <property type="entry name" value="NUDIXFAMILY"/>
</dbReference>
<dbReference type="EMBL" id="PGVD01000008">
    <property type="protein sequence ID" value="PLS00599.1"/>
    <property type="molecule type" value="Genomic_DNA"/>
</dbReference>
<evidence type="ECO:0000256" key="2">
    <source>
        <dbReference type="ARBA" id="ARBA00022801"/>
    </source>
</evidence>
<accession>A0A2N5GP96</accession>
<dbReference type="PROSITE" id="PS51462">
    <property type="entry name" value="NUDIX"/>
    <property type="match status" value="1"/>
</dbReference>
<dbReference type="Proteomes" id="UP000235114">
    <property type="component" value="Unassembled WGS sequence"/>
</dbReference>
<evidence type="ECO:0000313" key="7">
    <source>
        <dbReference type="Proteomes" id="UP000234951"/>
    </source>
</evidence>
<dbReference type="OrthoDB" id="9787476at2"/>
<feature type="domain" description="Nudix hydrolase" evidence="4">
    <location>
        <begin position="6"/>
        <end position="139"/>
    </location>
</feature>
<evidence type="ECO:0000313" key="6">
    <source>
        <dbReference type="EMBL" id="PLS00599.1"/>
    </source>
</evidence>
<evidence type="ECO:0000256" key="3">
    <source>
        <dbReference type="RuleBase" id="RU003476"/>
    </source>
</evidence>
<comment type="cofactor">
    <cofactor evidence="1">
        <name>Mg(2+)</name>
        <dbReference type="ChEBI" id="CHEBI:18420"/>
    </cofactor>
</comment>
<evidence type="ECO:0000256" key="1">
    <source>
        <dbReference type="ARBA" id="ARBA00001946"/>
    </source>
</evidence>
<dbReference type="InterPro" id="IPR020476">
    <property type="entry name" value="Nudix_hydrolase"/>
</dbReference>
<keyword evidence="2 3" id="KW-0378">Hydrolase</keyword>
<name>A0A2N5GP96_9BACI</name>
<reference evidence="6 8" key="2">
    <citation type="submission" date="2017-12" db="EMBL/GenBank/DDBJ databases">
        <title>Comparative Functional Genomics of Dry Heat Resistant strains isolated from the Viking Spacecraft.</title>
        <authorList>
            <person name="Seuylemezian A."/>
            <person name="Cooper K."/>
            <person name="Vaishampayan P."/>
        </authorList>
    </citation>
    <scope>NUCLEOTIDE SEQUENCE [LARGE SCALE GENOMIC DNA]</scope>
    <source>
        <strain evidence="6 8">ATCC 29669</strain>
    </source>
</reference>
<dbReference type="PANTHER" id="PTHR43046:SF2">
    <property type="entry name" value="8-OXO-DGTP DIPHOSPHATASE-RELATED"/>
    <property type="match status" value="1"/>
</dbReference>
<dbReference type="PANTHER" id="PTHR43046">
    <property type="entry name" value="GDP-MANNOSE MANNOSYL HYDROLASE"/>
    <property type="match status" value="1"/>
</dbReference>
<dbReference type="EMBL" id="PGVA01000013">
    <property type="protein sequence ID" value="PLR84399.1"/>
    <property type="molecule type" value="Genomic_DNA"/>
</dbReference>